<evidence type="ECO:0000256" key="2">
    <source>
        <dbReference type="ARBA" id="ARBA00022517"/>
    </source>
</evidence>
<organism evidence="9 10">
    <name type="scientific">Deinandra increscens subsp. villosa</name>
    <dbReference type="NCBI Taxonomy" id="3103831"/>
    <lineage>
        <taxon>Eukaryota</taxon>
        <taxon>Viridiplantae</taxon>
        <taxon>Streptophyta</taxon>
        <taxon>Embryophyta</taxon>
        <taxon>Tracheophyta</taxon>
        <taxon>Spermatophyta</taxon>
        <taxon>Magnoliopsida</taxon>
        <taxon>eudicotyledons</taxon>
        <taxon>Gunneridae</taxon>
        <taxon>Pentapetalae</taxon>
        <taxon>asterids</taxon>
        <taxon>campanulids</taxon>
        <taxon>Asterales</taxon>
        <taxon>Asteraceae</taxon>
        <taxon>Asteroideae</taxon>
        <taxon>Heliantheae alliance</taxon>
        <taxon>Madieae</taxon>
        <taxon>Madiinae</taxon>
        <taxon>Deinandra</taxon>
    </lineage>
</organism>
<dbReference type="InterPro" id="IPR005162">
    <property type="entry name" value="Retrotrans_gag_dom"/>
</dbReference>
<feature type="domain" description="BOP1 N-terminal" evidence="8">
    <location>
        <begin position="842"/>
        <end position="1095"/>
    </location>
</feature>
<feature type="compositionally biased region" description="Acidic residues" evidence="7">
    <location>
        <begin position="777"/>
        <end position="788"/>
    </location>
</feature>
<keyword evidence="6" id="KW-0539">Nucleus</keyword>
<evidence type="ECO:0000256" key="3">
    <source>
        <dbReference type="ARBA" id="ARBA00022552"/>
    </source>
</evidence>
<dbReference type="InterPro" id="IPR012953">
    <property type="entry name" value="BOP1_N_dom"/>
</dbReference>
<evidence type="ECO:0000256" key="4">
    <source>
        <dbReference type="ARBA" id="ARBA00022574"/>
    </source>
</evidence>
<evidence type="ECO:0000256" key="6">
    <source>
        <dbReference type="ARBA" id="ARBA00023242"/>
    </source>
</evidence>
<feature type="compositionally biased region" description="Basic and acidic residues" evidence="7">
    <location>
        <begin position="553"/>
        <end position="584"/>
    </location>
</feature>
<feature type="region of interest" description="Disordered" evidence="7">
    <location>
        <begin position="424"/>
        <end position="476"/>
    </location>
</feature>
<evidence type="ECO:0000313" key="9">
    <source>
        <dbReference type="EMBL" id="KAK9065698.1"/>
    </source>
</evidence>
<evidence type="ECO:0000313" key="10">
    <source>
        <dbReference type="Proteomes" id="UP001408789"/>
    </source>
</evidence>
<feature type="compositionally biased region" description="Polar residues" evidence="7">
    <location>
        <begin position="26"/>
        <end position="51"/>
    </location>
</feature>
<feature type="compositionally biased region" description="Basic and acidic residues" evidence="7">
    <location>
        <begin position="618"/>
        <end position="627"/>
    </location>
</feature>
<evidence type="ECO:0000256" key="1">
    <source>
        <dbReference type="ARBA" id="ARBA00004604"/>
    </source>
</evidence>
<dbReference type="Gene3D" id="2.130.10.10">
    <property type="entry name" value="YVTN repeat-like/Quinoprotein amine dehydrogenase"/>
    <property type="match status" value="3"/>
</dbReference>
<feature type="compositionally biased region" description="Low complexity" evidence="7">
    <location>
        <begin position="426"/>
        <end position="437"/>
    </location>
</feature>
<feature type="region of interest" description="Disordered" evidence="7">
    <location>
        <begin position="744"/>
        <end position="836"/>
    </location>
</feature>
<evidence type="ECO:0000259" key="8">
    <source>
        <dbReference type="SMART" id="SM01035"/>
    </source>
</evidence>
<keyword evidence="2" id="KW-0690">Ribosome biogenesis</keyword>
<name>A0AAP0GWA5_9ASTR</name>
<dbReference type="SMART" id="SM01035">
    <property type="entry name" value="BOP1NT"/>
    <property type="match status" value="1"/>
</dbReference>
<feature type="region of interest" description="Disordered" evidence="7">
    <location>
        <begin position="1"/>
        <end position="54"/>
    </location>
</feature>
<dbReference type="InterPro" id="IPR028598">
    <property type="entry name" value="BOP1/Erb1"/>
</dbReference>
<dbReference type="InterPro" id="IPR021109">
    <property type="entry name" value="Peptidase_aspartic_dom_sf"/>
</dbReference>
<gene>
    <name evidence="9" type="ORF">SSX86_015099</name>
</gene>
<dbReference type="InterPro" id="IPR036322">
    <property type="entry name" value="WD40_repeat_dom_sf"/>
</dbReference>
<dbReference type="GO" id="GO:0030687">
    <property type="term" value="C:preribosome, large subunit precursor"/>
    <property type="evidence" value="ECO:0007669"/>
    <property type="project" value="TreeGrafter"/>
</dbReference>
<feature type="region of interest" description="Disordered" evidence="7">
    <location>
        <begin position="553"/>
        <end position="597"/>
    </location>
</feature>
<dbReference type="InterPro" id="IPR015943">
    <property type="entry name" value="WD40/YVTN_repeat-like_dom_sf"/>
</dbReference>
<dbReference type="Proteomes" id="UP001408789">
    <property type="component" value="Unassembled WGS sequence"/>
</dbReference>
<reference evidence="9 10" key="1">
    <citation type="submission" date="2024-04" db="EMBL/GenBank/DDBJ databases">
        <title>The reference genome of an endangered Asteraceae, Deinandra increscens subsp. villosa, native to the Central Coast of California.</title>
        <authorList>
            <person name="Guilliams M."/>
            <person name="Hasenstab-Lehman K."/>
            <person name="Meyer R."/>
            <person name="Mcevoy S."/>
        </authorList>
    </citation>
    <scope>NUCLEOTIDE SEQUENCE [LARGE SCALE GENOMIC DNA]</scope>
    <source>
        <tissue evidence="9">Leaf</tissue>
    </source>
</reference>
<evidence type="ECO:0000256" key="5">
    <source>
        <dbReference type="ARBA" id="ARBA00022737"/>
    </source>
</evidence>
<dbReference type="Pfam" id="PF00400">
    <property type="entry name" value="WD40"/>
    <property type="match status" value="3"/>
</dbReference>
<dbReference type="GO" id="GO:0070545">
    <property type="term" value="C:PeBoW complex"/>
    <property type="evidence" value="ECO:0007669"/>
    <property type="project" value="TreeGrafter"/>
</dbReference>
<dbReference type="PANTHER" id="PTHR17605">
    <property type="entry name" value="RIBOSOME BIOGENESIS PROTEIN BOP1 BLOCK OF PROLIFERATION 1 PROTEIN"/>
    <property type="match status" value="1"/>
</dbReference>
<dbReference type="Pfam" id="PF08145">
    <property type="entry name" value="BOP1NT"/>
    <property type="match status" value="1"/>
</dbReference>
<sequence length="1326" mass="149094">MSTQMNTSNVSVSAVTASTTGVNQPGPRTSISTSGVTSSAPGFNASTSATRSDGPVVNHEVIETENIQEDPVLISDTDILATFGRLERHMELQQKVNKEFMAQLTSLRSELPRATTTQPSPLDPRILNFDTPGTNSRVHEAVAPLNWRSTSFPAQMAHADLSRMTTIREPIANPGTNMPQDVGNITQPFAHYSNTNNSVQDSGISPSVEREIQKLKQMISSVPGVVQPIPEVGPSSHRMSRFAPPICDVEIPKRFQTPSMKLYDGTTDPEEHVAQYRERMEIIHMPPEIKEACLCKGFGSTLTGAALKWLLNIPPYSIASFSQLVNLFNSQFSCSRSFEKLTSDLYRVTQNAGETLRNYVSRFSREALEIPNMDMATAVQAFKMGLNKDSLFYEDLVMNPCHKMDEVRHRALRFIRLEEDRKILGKNESSPGSNGSSRKSESTHPRSQRSKPYSRPDERRVNNVEQDEDDEEYPSFNDYCFTTDVSGVMYAMQDLGDKARWPRKSDKPSTWKDKSKWCAYHEDFGHQTEDCMALRREIGYLLSKGYLKELLGKKKDKSREQNPKSRDNDARSQDYRRSDDHPERASSPPPDAKVVHFISGGSDICGTSYSAAKRHAKESKSDRDGRPRKSSIQPDLKEITFGEDDRHNIIDPHHDGLVITLHIANIVVKRILIDGGSSVNIIQLEALNKMGIPHTEIISKSTVLVGFSGETKNTLGEVKLPVYVEGLNSVQRFCVMDAPSGYNDGENPINEGGLSGGVDNLNQGDQSGSEDSREVADESDSSEDEDGENANNEDGLSDGDDNLNQGDQSGSEDSREVVDESDSSEDEVGPRNTIGDVPLEWYKEEEHIGYDVAGKKIKKKERLDKLDSFLARTDDANSWRKIIDDIEDEEVELTKEETKLIRRLLKGKAPHADFDPHAPYVDWFAWDGAKHPLSNAPEPKRRFIPSKWEAKKVVKYIRAIRKGLIKFDKPKEEPRFYNLWGDETEKSGHGLSYIPAPKPKLPGHEESYNPSLEYIPTQEEISAYQLMFEEDQPKFIPKRFASLRSVPAYEKSVRESFDRCLDLYLCPRARKKRINIDPESLKPKLPSRKDLKPYPTTCYLEYKGHKGPVVSICTDPSGQHIASDLLRVDTLPAPDDSESVGSSISWSQYDKYDGIRIKHFKTVSSVEWHRKGDYFSTVMPADILFIFQFIFLFVHMFSSAIFRVGETVTLGDNVIVGSKDGKLCWFDMDLSSKPYKILKSHPKDITSVAFHRNYPLFASSSDDCTAYVFHGMVYSDLNQNPLIVPLEILHGHTSVNGRGVLDCKFHPRQPWLFTAGADSVIKLFCH</sequence>
<keyword evidence="10" id="KW-1185">Reference proteome</keyword>
<accession>A0AAP0GWA5</accession>
<comment type="subcellular location">
    <subcellularLocation>
        <location evidence="1">Nucleus</location>
        <location evidence="1">Nucleolus</location>
    </subcellularLocation>
</comment>
<feature type="compositionally biased region" description="Low complexity" evidence="7">
    <location>
        <begin position="1"/>
        <end position="23"/>
    </location>
</feature>
<dbReference type="SMART" id="SM00320">
    <property type="entry name" value="WD40"/>
    <property type="match status" value="4"/>
</dbReference>
<dbReference type="PANTHER" id="PTHR17605:SF0">
    <property type="entry name" value="RIBOSOME BIOGENESIS PROTEIN BOP1"/>
    <property type="match status" value="1"/>
</dbReference>
<dbReference type="CDD" id="cd00303">
    <property type="entry name" value="retropepsin_like"/>
    <property type="match status" value="1"/>
</dbReference>
<proteinExistence type="predicted"/>
<evidence type="ECO:0000256" key="7">
    <source>
        <dbReference type="SAM" id="MobiDB-lite"/>
    </source>
</evidence>
<keyword evidence="3" id="KW-0698">rRNA processing</keyword>
<dbReference type="InterPro" id="IPR001680">
    <property type="entry name" value="WD40_rpt"/>
</dbReference>
<dbReference type="Gene3D" id="2.40.70.10">
    <property type="entry name" value="Acid Proteases"/>
    <property type="match status" value="1"/>
</dbReference>
<feature type="region of interest" description="Disordered" evidence="7">
    <location>
        <begin position="610"/>
        <end position="638"/>
    </location>
</feature>
<keyword evidence="4" id="KW-0853">WD repeat</keyword>
<protein>
    <recommendedName>
        <fullName evidence="8">BOP1 N-terminal domain-containing protein</fullName>
    </recommendedName>
</protein>
<dbReference type="Pfam" id="PF03732">
    <property type="entry name" value="Retrotrans_gag"/>
    <property type="match status" value="1"/>
</dbReference>
<dbReference type="GO" id="GO:0043021">
    <property type="term" value="F:ribonucleoprotein complex binding"/>
    <property type="evidence" value="ECO:0007669"/>
    <property type="project" value="TreeGrafter"/>
</dbReference>
<dbReference type="EMBL" id="JBCNJP010000016">
    <property type="protein sequence ID" value="KAK9065698.1"/>
    <property type="molecule type" value="Genomic_DNA"/>
</dbReference>
<keyword evidence="5" id="KW-0677">Repeat</keyword>
<comment type="caution">
    <text evidence="9">The sequence shown here is derived from an EMBL/GenBank/DDBJ whole genome shotgun (WGS) entry which is preliminary data.</text>
</comment>
<dbReference type="SUPFAM" id="SSF50978">
    <property type="entry name" value="WD40 repeat-like"/>
    <property type="match status" value="1"/>
</dbReference>
<dbReference type="GO" id="GO:0000463">
    <property type="term" value="P:maturation of LSU-rRNA from tricistronic rRNA transcript (SSU-rRNA, 5.8S rRNA, LSU-rRNA)"/>
    <property type="evidence" value="ECO:0007669"/>
    <property type="project" value="TreeGrafter"/>
</dbReference>